<evidence type="ECO:0000313" key="1">
    <source>
        <dbReference type="EMBL" id="VEB42936.1"/>
    </source>
</evidence>
<reference evidence="1 2" key="1">
    <citation type="submission" date="2018-12" db="EMBL/GenBank/DDBJ databases">
        <authorList>
            <consortium name="Pathogen Informatics"/>
        </authorList>
    </citation>
    <scope>NUCLEOTIDE SEQUENCE [LARGE SCALE GENOMIC DNA]</scope>
    <source>
        <strain evidence="1 2">NCTC9695</strain>
    </source>
</reference>
<name>A0A3S4I7R2_CHRVL</name>
<dbReference type="AlphaFoldDB" id="A0A3S4I7R2"/>
<dbReference type="EMBL" id="LR134182">
    <property type="protein sequence ID" value="VEB42936.1"/>
    <property type="molecule type" value="Genomic_DNA"/>
</dbReference>
<dbReference type="Proteomes" id="UP000275777">
    <property type="component" value="Chromosome"/>
</dbReference>
<evidence type="ECO:0000313" key="2">
    <source>
        <dbReference type="Proteomes" id="UP000275777"/>
    </source>
</evidence>
<sequence length="63" mass="7035">MSKQPKQLLEKCHGELTLRITDGEHDLPMGRARINWEAPPVATSPAPTSSPRRCWALSVISLR</sequence>
<proteinExistence type="predicted"/>
<protein>
    <submittedName>
        <fullName evidence="1">Uncharacterized protein</fullName>
    </submittedName>
</protein>
<accession>A0A3S4I7R2</accession>
<gene>
    <name evidence="1" type="ORF">NCTC9695_03390</name>
</gene>
<organism evidence="1 2">
    <name type="scientific">Chromobacterium violaceum</name>
    <dbReference type="NCBI Taxonomy" id="536"/>
    <lineage>
        <taxon>Bacteria</taxon>
        <taxon>Pseudomonadati</taxon>
        <taxon>Pseudomonadota</taxon>
        <taxon>Betaproteobacteria</taxon>
        <taxon>Neisseriales</taxon>
        <taxon>Chromobacteriaceae</taxon>
        <taxon>Chromobacterium</taxon>
    </lineage>
</organism>